<proteinExistence type="predicted"/>
<gene>
    <name evidence="3" type="ORF">GCM10010140_33630</name>
</gene>
<comment type="caution">
    <text evidence="3">The sequence shown here is derived from an EMBL/GenBank/DDBJ whole genome shotgun (WGS) entry which is preliminary data.</text>
</comment>
<dbReference type="SUPFAM" id="SSF51556">
    <property type="entry name" value="Metallo-dependent hydrolases"/>
    <property type="match status" value="1"/>
</dbReference>
<evidence type="ECO:0000313" key="4">
    <source>
        <dbReference type="Proteomes" id="UP000611554"/>
    </source>
</evidence>
<evidence type="ECO:0000256" key="1">
    <source>
        <dbReference type="SAM" id="MobiDB-lite"/>
    </source>
</evidence>
<feature type="region of interest" description="Disordered" evidence="1">
    <location>
        <begin position="380"/>
        <end position="460"/>
    </location>
</feature>
<feature type="compositionally biased region" description="Basic and acidic residues" evidence="1">
    <location>
        <begin position="425"/>
        <end position="434"/>
    </location>
</feature>
<keyword evidence="4" id="KW-1185">Reference proteome</keyword>
<evidence type="ECO:0000313" key="3">
    <source>
        <dbReference type="EMBL" id="GGQ00762.1"/>
    </source>
</evidence>
<feature type="compositionally biased region" description="Gly residues" evidence="1">
    <location>
        <begin position="380"/>
        <end position="423"/>
    </location>
</feature>
<accession>A0ABQ2QW85</accession>
<organism evidence="3 4">
    <name type="scientific">Streptosporangium pseudovulgare</name>
    <dbReference type="NCBI Taxonomy" id="35765"/>
    <lineage>
        <taxon>Bacteria</taxon>
        <taxon>Bacillati</taxon>
        <taxon>Actinomycetota</taxon>
        <taxon>Actinomycetes</taxon>
        <taxon>Streptosporangiales</taxon>
        <taxon>Streptosporangiaceae</taxon>
        <taxon>Streptosporangium</taxon>
    </lineage>
</organism>
<dbReference type="Proteomes" id="UP000611554">
    <property type="component" value="Unassembled WGS sequence"/>
</dbReference>
<dbReference type="Pfam" id="PF04909">
    <property type="entry name" value="Amidohydro_2"/>
    <property type="match status" value="1"/>
</dbReference>
<dbReference type="PANTHER" id="PTHR43383">
    <property type="entry name" value="NODULIN 6"/>
    <property type="match status" value="1"/>
</dbReference>
<feature type="domain" description="Amidohydrolase-related" evidence="2">
    <location>
        <begin position="133"/>
        <end position="379"/>
    </location>
</feature>
<dbReference type="InterPro" id="IPR032466">
    <property type="entry name" value="Metal_Hydrolase"/>
</dbReference>
<protein>
    <recommendedName>
        <fullName evidence="2">Amidohydrolase-related domain-containing protein</fullName>
    </recommendedName>
</protein>
<dbReference type="PANTHER" id="PTHR43383:SF2">
    <property type="entry name" value="AMIDOHYDROLASE 2 FAMILY PROTEIN"/>
    <property type="match status" value="1"/>
</dbReference>
<evidence type="ECO:0000259" key="2">
    <source>
        <dbReference type="Pfam" id="PF04909"/>
    </source>
</evidence>
<dbReference type="EMBL" id="BMQJ01000007">
    <property type="protein sequence ID" value="GGQ00762.1"/>
    <property type="molecule type" value="Genomic_DNA"/>
</dbReference>
<sequence>MAGLEDLRRAIGEIPLVDHHVHGVLVRDLSRREFEEALTESDRPVPAWATQFDSQLGFAVLRHCAPVLGLDPHPEPDAYLARRAELGAEEAGRRLLAAAGVGRFLVETGHRAGELLGPSGMSALTGRPADEIVRLEAVAERVAAEGVGAAAFAAAFEAALWERSRTARGLKTVAAYRCGLDFDPAPPSPGEVTAAAGRWLRRVERTGGTRLDDPVLVRHLVWTGVGRGLPLQFHTGYGDPDLDLRRADPLLLRGFAELAEPRGIPLLLLHCYPFHRGAGFLAQAYPHVFFDVGLGVHHTGARAAAVVAESLELAPFAKILFSSDACGPAELHHLGALLWRRAMTRVLGGFVAEGEWSAEQAVRVATMIGAENARRVYGLGDGDSDGFGDGPGGGSGGSGDGPGGDSGGSGDGPGGDSGGSGDGPDGERPDRGRGPETGPRGSGVTRETARAASSVSRGEAEQLLADLTDLSPVYLGEEACTAPTPIGPREARREAG</sequence>
<name>A0ABQ2QW85_9ACTN</name>
<dbReference type="InterPro" id="IPR006680">
    <property type="entry name" value="Amidohydro-rel"/>
</dbReference>
<reference evidence="4" key="1">
    <citation type="journal article" date="2019" name="Int. J. Syst. Evol. Microbiol.">
        <title>The Global Catalogue of Microorganisms (GCM) 10K type strain sequencing project: providing services to taxonomists for standard genome sequencing and annotation.</title>
        <authorList>
            <consortium name="The Broad Institute Genomics Platform"/>
            <consortium name="The Broad Institute Genome Sequencing Center for Infectious Disease"/>
            <person name="Wu L."/>
            <person name="Ma J."/>
        </authorList>
    </citation>
    <scope>NUCLEOTIDE SEQUENCE [LARGE SCALE GENOMIC DNA]</scope>
    <source>
        <strain evidence="4">JCM 3115</strain>
    </source>
</reference>
<dbReference type="Gene3D" id="3.20.20.140">
    <property type="entry name" value="Metal-dependent hydrolases"/>
    <property type="match status" value="1"/>
</dbReference>
<dbReference type="RefSeq" id="WP_229811333.1">
    <property type="nucleotide sequence ID" value="NZ_BMQJ01000007.1"/>
</dbReference>